<evidence type="ECO:0000313" key="5">
    <source>
        <dbReference type="Proteomes" id="UP000232638"/>
    </source>
</evidence>
<evidence type="ECO:0000256" key="2">
    <source>
        <dbReference type="SAM" id="Coils"/>
    </source>
</evidence>
<protein>
    <recommendedName>
        <fullName evidence="3">HAMP domain-containing protein</fullName>
    </recommendedName>
</protein>
<proteinExistence type="predicted"/>
<feature type="domain" description="HAMP" evidence="3">
    <location>
        <begin position="84"/>
        <end position="131"/>
    </location>
</feature>
<keyword evidence="1" id="KW-0378">Hydrolase</keyword>
<keyword evidence="5" id="KW-1185">Reference proteome</keyword>
<dbReference type="GO" id="GO:0007165">
    <property type="term" value="P:signal transduction"/>
    <property type="evidence" value="ECO:0007669"/>
    <property type="project" value="InterPro"/>
</dbReference>
<dbReference type="Pfam" id="PF07228">
    <property type="entry name" value="SpoIIE"/>
    <property type="match status" value="1"/>
</dbReference>
<dbReference type="GO" id="GO:0016791">
    <property type="term" value="F:phosphatase activity"/>
    <property type="evidence" value="ECO:0007669"/>
    <property type="project" value="TreeGrafter"/>
</dbReference>
<dbReference type="InterPro" id="IPR052016">
    <property type="entry name" value="Bact_Sigma-Reg"/>
</dbReference>
<reference evidence="4 5" key="1">
    <citation type="submission" date="2017-03" db="EMBL/GenBank/DDBJ databases">
        <title>Complete genome sequence of Candidatus 'Thiodictyon syntrophicum' sp. nov. strain Cad16T, a photolithoautotroph purple sulfur bacterium isolated from an alpine meromictic lake.</title>
        <authorList>
            <person name="Luedin S.M."/>
            <person name="Pothier J.F."/>
            <person name="Danza F."/>
            <person name="Storelli N."/>
            <person name="Wittwer M."/>
            <person name="Tonolla M."/>
        </authorList>
    </citation>
    <scope>NUCLEOTIDE SEQUENCE [LARGE SCALE GENOMIC DNA]</scope>
    <source>
        <strain evidence="4 5">Cad16T</strain>
    </source>
</reference>
<evidence type="ECO:0000256" key="1">
    <source>
        <dbReference type="ARBA" id="ARBA00022801"/>
    </source>
</evidence>
<sequence>MVTVAEHHLDQLTATLSRILRGEKPPPMVLPADYPQDEFNQFVGYFNRLVIEYDDFADFMYSMARGELDRAPPAGKMRVLQSFKSLQANLRHLTWKTQQIAAGDLSQRVDFMGDFSTAFNEMTRQLQQAFADLRQEKERSEQLLRDLTDSIAYAQRIQAALLPPPGALNDYLADSFSLWLPRDIVGGDIYCLETCPEGGLVALLDCTGHGVPGALMSMLAVTALRRLIRDEHCYAPALLLQRLNESIRTTLRQDTAAAPSDDGLDAAICLIQPDQGRLVFAGAHLPLYIVADGQLAELRGDRASLGYKRSKPDQRFASHSVALQPRQSFYLCSDGLLDQPGGPRGLPFGRDGLRQVLERHWHAPCIDQRDALRNQLLAHAGAHAPRDDVTVLGWQVAGAHGQAPAPLP</sequence>
<name>A0A2K8U3I6_9GAMM</name>
<dbReference type="KEGG" id="tsy:THSYN_03710"/>
<dbReference type="EMBL" id="CP020370">
    <property type="protein sequence ID" value="AUB80154.1"/>
    <property type="molecule type" value="Genomic_DNA"/>
</dbReference>
<gene>
    <name evidence="4" type="ORF">THSYN_03710</name>
</gene>
<evidence type="ECO:0000259" key="3">
    <source>
        <dbReference type="PROSITE" id="PS50885"/>
    </source>
</evidence>
<dbReference type="PANTHER" id="PTHR43156">
    <property type="entry name" value="STAGE II SPORULATION PROTEIN E-RELATED"/>
    <property type="match status" value="1"/>
</dbReference>
<keyword evidence="2" id="KW-0175">Coiled coil</keyword>
<dbReference type="OrthoDB" id="5496380at2"/>
<dbReference type="Proteomes" id="UP000232638">
    <property type="component" value="Chromosome"/>
</dbReference>
<dbReference type="Gene3D" id="3.60.40.10">
    <property type="entry name" value="PPM-type phosphatase domain"/>
    <property type="match status" value="1"/>
</dbReference>
<dbReference type="CDD" id="cd06225">
    <property type="entry name" value="HAMP"/>
    <property type="match status" value="1"/>
</dbReference>
<dbReference type="RefSeq" id="WP_100917960.1">
    <property type="nucleotide sequence ID" value="NZ_CP020370.1"/>
</dbReference>
<evidence type="ECO:0000313" key="4">
    <source>
        <dbReference type="EMBL" id="AUB80154.1"/>
    </source>
</evidence>
<dbReference type="PROSITE" id="PS50885">
    <property type="entry name" value="HAMP"/>
    <property type="match status" value="1"/>
</dbReference>
<dbReference type="PANTHER" id="PTHR43156:SF9">
    <property type="entry name" value="HAMP DOMAIN-CONTAINING PROTEIN"/>
    <property type="match status" value="1"/>
</dbReference>
<dbReference type="AlphaFoldDB" id="A0A2K8U3I6"/>
<organism evidence="4 5">
    <name type="scientific">Candidatus Thiodictyon syntrophicum</name>
    <dbReference type="NCBI Taxonomy" id="1166950"/>
    <lineage>
        <taxon>Bacteria</taxon>
        <taxon>Pseudomonadati</taxon>
        <taxon>Pseudomonadota</taxon>
        <taxon>Gammaproteobacteria</taxon>
        <taxon>Chromatiales</taxon>
        <taxon>Chromatiaceae</taxon>
        <taxon>Thiodictyon</taxon>
    </lineage>
</organism>
<dbReference type="InterPro" id="IPR003660">
    <property type="entry name" value="HAMP_dom"/>
</dbReference>
<dbReference type="GO" id="GO:0016020">
    <property type="term" value="C:membrane"/>
    <property type="evidence" value="ECO:0007669"/>
    <property type="project" value="InterPro"/>
</dbReference>
<dbReference type="SUPFAM" id="SSF81606">
    <property type="entry name" value="PP2C-like"/>
    <property type="match status" value="1"/>
</dbReference>
<feature type="coiled-coil region" evidence="2">
    <location>
        <begin position="119"/>
        <end position="150"/>
    </location>
</feature>
<dbReference type="Gene3D" id="6.10.340.10">
    <property type="match status" value="1"/>
</dbReference>
<dbReference type="InterPro" id="IPR001932">
    <property type="entry name" value="PPM-type_phosphatase-like_dom"/>
</dbReference>
<accession>A0A2K8U3I6</accession>
<dbReference type="InterPro" id="IPR036457">
    <property type="entry name" value="PPM-type-like_dom_sf"/>
</dbReference>
<dbReference type="SMART" id="SM00331">
    <property type="entry name" value="PP2C_SIG"/>
    <property type="match status" value="1"/>
</dbReference>